<dbReference type="GO" id="GO:0003677">
    <property type="term" value="F:DNA binding"/>
    <property type="evidence" value="ECO:0007669"/>
    <property type="project" value="UniProtKB-UniRule"/>
</dbReference>
<evidence type="ECO:0000256" key="1">
    <source>
        <dbReference type="ARBA" id="ARBA00023125"/>
    </source>
</evidence>
<dbReference type="InterPro" id="IPR001647">
    <property type="entry name" value="HTH_TetR"/>
</dbReference>
<dbReference type="InterPro" id="IPR050624">
    <property type="entry name" value="HTH-type_Tx_Regulator"/>
</dbReference>
<evidence type="ECO:0000313" key="5">
    <source>
        <dbReference type="EMBL" id="GAD50492.1"/>
    </source>
</evidence>
<feature type="compositionally biased region" description="Basic and acidic residues" evidence="3">
    <location>
        <begin position="1"/>
        <end position="10"/>
    </location>
</feature>
<protein>
    <submittedName>
        <fullName evidence="5">Putative TetR family transcriptional regulator</fullName>
    </submittedName>
</protein>
<gene>
    <name evidence="5" type="ORF">NT2_09_01000</name>
</gene>
<dbReference type="PRINTS" id="PR00455">
    <property type="entry name" value="HTHTETR"/>
</dbReference>
<sequence>MSREVAEARKTSTPHVSWQSKKREANREQILEAALNAFEEKSYGAVTVEDIIEKAKVSRATFYKHFPNKLAIVVALSQGKVSPIADQAYAKLARLQDPTARQLSAWVRQFVAIFENNRAIIETLAEVWIVEPEYHEIMVNKHELNIKMLGESIPAFAVASSGLKKDEYARIKAHFLLRLLEDFCNSVTIHKWDIEKDVGIRVISDEFYRFIQDFG</sequence>
<dbReference type="PROSITE" id="PS01081">
    <property type="entry name" value="HTH_TETR_1"/>
    <property type="match status" value="1"/>
</dbReference>
<feature type="region of interest" description="Disordered" evidence="3">
    <location>
        <begin position="1"/>
        <end position="21"/>
    </location>
</feature>
<dbReference type="InterPro" id="IPR009057">
    <property type="entry name" value="Homeodomain-like_sf"/>
</dbReference>
<proteinExistence type="predicted"/>
<dbReference type="AlphaFoldDB" id="U2YPB8"/>
<evidence type="ECO:0000313" key="6">
    <source>
        <dbReference type="Proteomes" id="UP000016568"/>
    </source>
</evidence>
<reference evidence="5 6" key="1">
    <citation type="submission" date="2013-09" db="EMBL/GenBank/DDBJ databases">
        <title>Whole genome shotgun sequence of Novosphingobium tardaugens NBRC 16725.</title>
        <authorList>
            <person name="Isaki S."/>
            <person name="Hosoyama A."/>
            <person name="Tsuchikane K."/>
            <person name="Katsumata H."/>
            <person name="Ando Y."/>
            <person name="Yamazaki S."/>
            <person name="Fujita N."/>
        </authorList>
    </citation>
    <scope>NUCLEOTIDE SEQUENCE [LARGE SCALE GENOMIC DNA]</scope>
    <source>
        <strain evidence="5 6">NBRC 16725</strain>
    </source>
</reference>
<keyword evidence="1 2" id="KW-0238">DNA-binding</keyword>
<dbReference type="RefSeq" id="WP_021691310.1">
    <property type="nucleotide sequence ID" value="NZ_BASZ01000009.1"/>
</dbReference>
<dbReference type="Proteomes" id="UP000016568">
    <property type="component" value="Unassembled WGS sequence"/>
</dbReference>
<dbReference type="PANTHER" id="PTHR43479">
    <property type="entry name" value="ACREF/ENVCD OPERON REPRESSOR-RELATED"/>
    <property type="match status" value="1"/>
</dbReference>
<keyword evidence="6" id="KW-1185">Reference proteome</keyword>
<name>U2YPB8_9SPHN</name>
<organism evidence="5 6">
    <name type="scientific">Caenibius tardaugens NBRC 16725</name>
    <dbReference type="NCBI Taxonomy" id="1219035"/>
    <lineage>
        <taxon>Bacteria</taxon>
        <taxon>Pseudomonadati</taxon>
        <taxon>Pseudomonadota</taxon>
        <taxon>Alphaproteobacteria</taxon>
        <taxon>Sphingomonadales</taxon>
        <taxon>Erythrobacteraceae</taxon>
        <taxon>Caenibius</taxon>
    </lineage>
</organism>
<dbReference type="SUPFAM" id="SSF46689">
    <property type="entry name" value="Homeodomain-like"/>
    <property type="match status" value="1"/>
</dbReference>
<feature type="DNA-binding region" description="H-T-H motif" evidence="2">
    <location>
        <begin position="47"/>
        <end position="66"/>
    </location>
</feature>
<comment type="caution">
    <text evidence="5">The sequence shown here is derived from an EMBL/GenBank/DDBJ whole genome shotgun (WGS) entry which is preliminary data.</text>
</comment>
<dbReference type="PANTHER" id="PTHR43479:SF11">
    <property type="entry name" value="ACREF_ENVCD OPERON REPRESSOR-RELATED"/>
    <property type="match status" value="1"/>
</dbReference>
<dbReference type="PROSITE" id="PS50977">
    <property type="entry name" value="HTH_TETR_2"/>
    <property type="match status" value="1"/>
</dbReference>
<dbReference type="eggNOG" id="COG1309">
    <property type="taxonomic scope" value="Bacteria"/>
</dbReference>
<evidence type="ECO:0000256" key="2">
    <source>
        <dbReference type="PROSITE-ProRule" id="PRU00335"/>
    </source>
</evidence>
<evidence type="ECO:0000256" key="3">
    <source>
        <dbReference type="SAM" id="MobiDB-lite"/>
    </source>
</evidence>
<feature type="domain" description="HTH tetR-type" evidence="4">
    <location>
        <begin position="24"/>
        <end position="84"/>
    </location>
</feature>
<accession>U2YPB8</accession>
<dbReference type="Gene3D" id="1.10.357.10">
    <property type="entry name" value="Tetracycline Repressor, domain 2"/>
    <property type="match status" value="1"/>
</dbReference>
<dbReference type="Pfam" id="PF00440">
    <property type="entry name" value="TetR_N"/>
    <property type="match status" value="1"/>
</dbReference>
<evidence type="ECO:0000259" key="4">
    <source>
        <dbReference type="PROSITE" id="PS50977"/>
    </source>
</evidence>
<dbReference type="InterPro" id="IPR023772">
    <property type="entry name" value="DNA-bd_HTH_TetR-type_CS"/>
</dbReference>
<dbReference type="EMBL" id="BASZ01000009">
    <property type="protein sequence ID" value="GAD50492.1"/>
    <property type="molecule type" value="Genomic_DNA"/>
</dbReference>